<dbReference type="STRING" id="1395571.TMS3_0120070"/>
<dbReference type="Pfam" id="PF01580">
    <property type="entry name" value="FtsK_SpoIIIE"/>
    <property type="match status" value="1"/>
</dbReference>
<dbReference type="Proteomes" id="UP000030063">
    <property type="component" value="Unassembled WGS sequence"/>
</dbReference>
<dbReference type="PANTHER" id="PTHR22683:SF41">
    <property type="entry name" value="DNA TRANSLOCASE FTSK"/>
    <property type="match status" value="1"/>
</dbReference>
<dbReference type="InterPro" id="IPR002543">
    <property type="entry name" value="FtsK_dom"/>
</dbReference>
<keyword evidence="2 3" id="KW-0067">ATP-binding</keyword>
<dbReference type="PROSITE" id="PS50901">
    <property type="entry name" value="FTSK"/>
    <property type="match status" value="1"/>
</dbReference>
<dbReference type="Gene3D" id="3.40.50.300">
    <property type="entry name" value="P-loop containing nucleotide triphosphate hydrolases"/>
    <property type="match status" value="2"/>
</dbReference>
<comment type="caution">
    <text evidence="5">The sequence shown here is derived from an EMBL/GenBank/DDBJ whole genome shotgun (WGS) entry which is preliminary data.</text>
</comment>
<keyword evidence="1 3" id="KW-0547">Nucleotide-binding</keyword>
<keyword evidence="5" id="KW-0132">Cell division</keyword>
<evidence type="ECO:0000256" key="1">
    <source>
        <dbReference type="ARBA" id="ARBA00022741"/>
    </source>
</evidence>
<proteinExistence type="predicted"/>
<dbReference type="OrthoDB" id="9807790at2"/>
<accession>A0A0A1YHN5</accession>
<dbReference type="GO" id="GO:0005524">
    <property type="term" value="F:ATP binding"/>
    <property type="evidence" value="ECO:0007669"/>
    <property type="project" value="UniProtKB-UniRule"/>
</dbReference>
<gene>
    <name evidence="5" type="ORF">TMS3_0120070</name>
</gene>
<dbReference type="InterPro" id="IPR027417">
    <property type="entry name" value="P-loop_NTPase"/>
</dbReference>
<dbReference type="AlphaFoldDB" id="A0A0A1YHN5"/>
<dbReference type="RefSeq" id="WP_025166986.1">
    <property type="nucleotide sequence ID" value="NZ_AWSQ01000007.1"/>
</dbReference>
<dbReference type="CDD" id="cd01127">
    <property type="entry name" value="TrwB_TraG_TraD_VirD4"/>
    <property type="match status" value="1"/>
</dbReference>
<dbReference type="eggNOG" id="COG1674">
    <property type="taxonomic scope" value="Bacteria"/>
</dbReference>
<sequence length="921" mass="101204">MKGSCEHPGQIVSRAMQAIADYQEGQARIDREFDAVATRREQTLQGLRKDMQTPLAASTEEALRRLADEERQTNASRAQRTRAWRSAFVQQWEGIATDAMRSGERLRREQLALTDLVPTTPWAVTEMPARLILGSRQLGFEDLCCSTPNAIPFPLSSALAFSRGHTSHTQWVFGLLLRLLSALPPAQLELTIIDPLRLGQSVEPFLPLLKVEQLVPAQRVLTRADEIESALGRLTDDIEELLQHRFNDESANWSAYNAKNPDSRLAYKVLVLFDAPEQLSEKSLWFLQRLCENGPRCGVLPIIAIDEHRLQDQRYEKFRATAAQAAAAFDDLFATPSVARNGLSSRCKSEQWPRQEQLGPYLSALAEEYARQARFSRSLRDLWSSFSKGATTCAGFNIPIGWTAAGAPTSFVLGATTSEHHALLAGKTGSGKSNLLHVLIHSLCQRYSPAEVDLYLLDYKESTEFNIYADPPLPHARLVATESDPEYGVTVLRHLVGQLQRRGHAFKENKVSDFAKFRASTGDQLPRILLVIDEFQVLFAGTRAVAEAAEQLLSQLLKQGRSFGIHVLLATQTLKGINAMSLGSIITQLGCRIALACGQEDSAMILGANNWAAAELQSPPEGIINNANGARSGNVKFLIPLADSDTCREHISTLAQNAARQGMADKTRIFDGTRLPEPPCATTYQNVCSGDGALLLGQQLTFDADMLTVPLIQRPAFNVLFSGYNDAIHDGLLNATLSSLVASSRFDEIIYFNARGVTAKGDFTSGTREPGGPVQVFDDIAALPLQAIADSIGSHRVALIIDGLDSEKLLHPPTAFRPPKPGEPPSPGDLLKRIAEDGPRHGVFVFAFVERWQRCASTCKDLLSCFELRLGYCMSEDDAGSLVSTGIGKFKGLEKPNRAVLVNRMTSETIWFRPYVAKSSL</sequence>
<keyword evidence="5" id="KW-0131">Cell cycle</keyword>
<evidence type="ECO:0000313" key="5">
    <source>
        <dbReference type="EMBL" id="KFX68179.1"/>
    </source>
</evidence>
<dbReference type="GO" id="GO:0051301">
    <property type="term" value="P:cell division"/>
    <property type="evidence" value="ECO:0007669"/>
    <property type="project" value="UniProtKB-KW"/>
</dbReference>
<dbReference type="EMBL" id="AWSQ01000007">
    <property type="protein sequence ID" value="KFX68179.1"/>
    <property type="molecule type" value="Genomic_DNA"/>
</dbReference>
<dbReference type="InterPro" id="IPR050206">
    <property type="entry name" value="FtsK/SpoIIIE/SftA"/>
</dbReference>
<evidence type="ECO:0000256" key="3">
    <source>
        <dbReference type="PROSITE-ProRule" id="PRU00289"/>
    </source>
</evidence>
<feature type="binding site" evidence="3">
    <location>
        <begin position="426"/>
        <end position="433"/>
    </location>
    <ligand>
        <name>ATP</name>
        <dbReference type="ChEBI" id="CHEBI:30616"/>
    </ligand>
</feature>
<keyword evidence="6" id="KW-1185">Reference proteome</keyword>
<feature type="domain" description="FtsK" evidence="4">
    <location>
        <begin position="406"/>
        <end position="604"/>
    </location>
</feature>
<organism evidence="5 6">
    <name type="scientific">Pseudomonas taeanensis MS-3</name>
    <dbReference type="NCBI Taxonomy" id="1395571"/>
    <lineage>
        <taxon>Bacteria</taxon>
        <taxon>Pseudomonadati</taxon>
        <taxon>Pseudomonadota</taxon>
        <taxon>Gammaproteobacteria</taxon>
        <taxon>Pseudomonadales</taxon>
        <taxon>Pseudomonadaceae</taxon>
        <taxon>Pseudomonas</taxon>
    </lineage>
</organism>
<reference evidence="5 6" key="1">
    <citation type="journal article" date="2014" name="Genome Announc.">
        <title>Draft Genome Sequence of Petroleum Oil-Degrading Marine Bacterium Pseudomonas taeanensis Strain MS-3, Isolated from a Crude Oil-Contaminated Seashore.</title>
        <authorList>
            <person name="Lee S.Y."/>
            <person name="Kim S.H."/>
            <person name="Lee D.G."/>
            <person name="Shin S."/>
            <person name="Yun S.H."/>
            <person name="Choi C.W."/>
            <person name="Chung Y.H."/>
            <person name="Choi J.S."/>
            <person name="Kahng H.Y."/>
            <person name="Kim S.I."/>
        </authorList>
    </citation>
    <scope>NUCLEOTIDE SEQUENCE [LARGE SCALE GENOMIC DNA]</scope>
    <source>
        <strain evidence="5 6">MS-3</strain>
    </source>
</reference>
<protein>
    <submittedName>
        <fullName evidence="5">Cell division protein FtsK</fullName>
    </submittedName>
</protein>
<dbReference type="PANTHER" id="PTHR22683">
    <property type="entry name" value="SPORULATION PROTEIN RELATED"/>
    <property type="match status" value="1"/>
</dbReference>
<evidence type="ECO:0000313" key="6">
    <source>
        <dbReference type="Proteomes" id="UP000030063"/>
    </source>
</evidence>
<evidence type="ECO:0000259" key="4">
    <source>
        <dbReference type="PROSITE" id="PS50901"/>
    </source>
</evidence>
<evidence type="ECO:0000256" key="2">
    <source>
        <dbReference type="ARBA" id="ARBA00022840"/>
    </source>
</evidence>
<name>A0A0A1YHN5_9PSED</name>
<dbReference type="SUPFAM" id="SSF52540">
    <property type="entry name" value="P-loop containing nucleoside triphosphate hydrolases"/>
    <property type="match status" value="1"/>
</dbReference>
<dbReference type="GO" id="GO:0003677">
    <property type="term" value="F:DNA binding"/>
    <property type="evidence" value="ECO:0007669"/>
    <property type="project" value="InterPro"/>
</dbReference>